<dbReference type="InterPro" id="IPR029063">
    <property type="entry name" value="SAM-dependent_MTases_sf"/>
</dbReference>
<dbReference type="PANTHER" id="PTHR34009">
    <property type="entry name" value="PROTEIN STAR"/>
    <property type="match status" value="1"/>
</dbReference>
<keyword evidence="2" id="KW-0489">Methyltransferase</keyword>
<dbReference type="GO" id="GO:0008168">
    <property type="term" value="F:methyltransferase activity"/>
    <property type="evidence" value="ECO:0007669"/>
    <property type="project" value="UniProtKB-KW"/>
</dbReference>
<proteinExistence type="predicted"/>
<dbReference type="RefSeq" id="WP_322491329.1">
    <property type="nucleotide sequence ID" value="NZ_JAXUBM010000016.1"/>
</dbReference>
<dbReference type="PANTHER" id="PTHR34009:SF2">
    <property type="entry name" value="PROTEIN STAR"/>
    <property type="match status" value="1"/>
</dbReference>
<dbReference type="InterPro" id="IPR006342">
    <property type="entry name" value="FkbM_mtfrase"/>
</dbReference>
<dbReference type="EMBL" id="JAXUBM010000016">
    <property type="protein sequence ID" value="MDZ5739559.1"/>
    <property type="molecule type" value="Genomic_DNA"/>
</dbReference>
<dbReference type="GO" id="GO:0032259">
    <property type="term" value="P:methylation"/>
    <property type="evidence" value="ECO:0007669"/>
    <property type="project" value="UniProtKB-KW"/>
</dbReference>
<sequence>MKFKSYAQNLEDLILWRALGKYGPGFYIDVGACDPYYDSVTKAFYDRGWRGINIEPVKHAYDLVNESRPRDINLNVAVDTLKGVKKFYSIDAGGGLSTINQHLAEAYQSEGRVVDVVDVHTLTLASICETFVNEDIHFLKVDVEGAELSVLQSADFNKFRPWVIVVEATKPNTQVPTHDLWETVLLASDYQFSYFDGLNRFYIANEKADLLLDGFAVPPNWFDNYERAANLDMAEQNAAFNIAMQKYDFPQCFEVSDMVGKVEFLMDSLEKCKTEASLQEANLKLELESCYQELYESSRHIGYLTRERMNALEAAREVDVLRRDLANSQAAVADLSKRIEAIMLSTSWRLMGPARRIVRLLKKMGGSK</sequence>
<evidence type="ECO:0000259" key="1">
    <source>
        <dbReference type="Pfam" id="PF05050"/>
    </source>
</evidence>
<dbReference type="Gene3D" id="3.40.50.150">
    <property type="entry name" value="Vaccinia Virus protein VP39"/>
    <property type="match status" value="1"/>
</dbReference>
<dbReference type="SUPFAM" id="SSF53335">
    <property type="entry name" value="S-adenosyl-L-methionine-dependent methyltransferases"/>
    <property type="match status" value="1"/>
</dbReference>
<keyword evidence="2" id="KW-0808">Transferase</keyword>
<feature type="domain" description="Methyltransferase FkbM" evidence="1">
    <location>
        <begin position="29"/>
        <end position="191"/>
    </location>
</feature>
<evidence type="ECO:0000313" key="3">
    <source>
        <dbReference type="Proteomes" id="UP001292116"/>
    </source>
</evidence>
<organism evidence="2 3">
    <name type="scientific">Pseudomonas asiatica</name>
    <dbReference type="NCBI Taxonomy" id="2219225"/>
    <lineage>
        <taxon>Bacteria</taxon>
        <taxon>Pseudomonadati</taxon>
        <taxon>Pseudomonadota</taxon>
        <taxon>Gammaproteobacteria</taxon>
        <taxon>Pseudomonadales</taxon>
        <taxon>Pseudomonadaceae</taxon>
        <taxon>Pseudomonas</taxon>
    </lineage>
</organism>
<dbReference type="Proteomes" id="UP001292116">
    <property type="component" value="Unassembled WGS sequence"/>
</dbReference>
<accession>A0ABU5L074</accession>
<dbReference type="Pfam" id="PF05050">
    <property type="entry name" value="Methyltransf_21"/>
    <property type="match status" value="1"/>
</dbReference>
<keyword evidence="3" id="KW-1185">Reference proteome</keyword>
<evidence type="ECO:0000313" key="2">
    <source>
        <dbReference type="EMBL" id="MDZ5739559.1"/>
    </source>
</evidence>
<name>A0ABU5L074_9PSED</name>
<dbReference type="NCBIfam" id="TIGR01444">
    <property type="entry name" value="fkbM_fam"/>
    <property type="match status" value="1"/>
</dbReference>
<gene>
    <name evidence="2" type="ORF">SOW75_15325</name>
</gene>
<comment type="caution">
    <text evidence="2">The sequence shown here is derived from an EMBL/GenBank/DDBJ whole genome shotgun (WGS) entry which is preliminary data.</text>
</comment>
<reference evidence="2 3" key="1">
    <citation type="submission" date="2023-11" db="EMBL/GenBank/DDBJ databases">
        <title>Draft genomes analysis of Pseudomonas asiatica isolated from milk, feces and farm soil of cows suffering from clinical mastitis.</title>
        <authorList>
            <person name="Rahman T."/>
            <person name="Das Z.C."/>
            <person name="Hoque M.N."/>
        </authorList>
    </citation>
    <scope>NUCLEOTIDE SEQUENCE [LARGE SCALE GENOMIC DNA]</scope>
    <source>
        <strain evidence="2 3">2F2</strain>
    </source>
</reference>
<dbReference type="InterPro" id="IPR053202">
    <property type="entry name" value="EGF_Rcpt_Signaling_Reg"/>
</dbReference>
<protein>
    <submittedName>
        <fullName evidence="2">FkbM family methyltransferase</fullName>
    </submittedName>
</protein>